<proteinExistence type="predicted"/>
<dbReference type="PANTHER" id="PTHR30157">
    <property type="entry name" value="FERRIC REDUCTASE, NADPH-DEPENDENT"/>
    <property type="match status" value="1"/>
</dbReference>
<feature type="domain" description="SIP-like Rossmann fold" evidence="1">
    <location>
        <begin position="1"/>
        <end position="108"/>
    </location>
</feature>
<evidence type="ECO:0000313" key="2">
    <source>
        <dbReference type="EMBL" id="NEB83267.1"/>
    </source>
</evidence>
<dbReference type="Pfam" id="PF04954">
    <property type="entry name" value="SIP"/>
    <property type="match status" value="1"/>
</dbReference>
<dbReference type="RefSeq" id="WP_164256578.1">
    <property type="nucleotide sequence ID" value="NZ_JAAGMK010000093.1"/>
</dbReference>
<evidence type="ECO:0000259" key="1">
    <source>
        <dbReference type="Pfam" id="PF04954"/>
    </source>
</evidence>
<dbReference type="PANTHER" id="PTHR30157:SF0">
    <property type="entry name" value="NADPH-DEPENDENT FERRIC-CHELATE REDUCTASE"/>
    <property type="match status" value="1"/>
</dbReference>
<reference evidence="2" key="1">
    <citation type="submission" date="2020-01" db="EMBL/GenBank/DDBJ databases">
        <title>Insect and environment-associated Actinomycetes.</title>
        <authorList>
            <person name="Currrie C."/>
            <person name="Chevrette M."/>
            <person name="Carlson C."/>
            <person name="Stubbendieck R."/>
            <person name="Wendt-Pienkowski E."/>
        </authorList>
    </citation>
    <scope>NUCLEOTIDE SEQUENCE</scope>
    <source>
        <strain evidence="2">SID505</strain>
    </source>
</reference>
<dbReference type="InterPro" id="IPR039261">
    <property type="entry name" value="FNR_nucleotide-bd"/>
</dbReference>
<name>A0A6G3SJS3_STRAQ</name>
<dbReference type="Gene3D" id="3.40.50.80">
    <property type="entry name" value="Nucleotide-binding domain of ferredoxin-NADP reductase (FNR) module"/>
    <property type="match status" value="1"/>
</dbReference>
<dbReference type="InterPro" id="IPR039374">
    <property type="entry name" value="SIP_fam"/>
</dbReference>
<comment type="caution">
    <text evidence="2">The sequence shown here is derived from an EMBL/GenBank/DDBJ whole genome shotgun (WGS) entry which is preliminary data.</text>
</comment>
<dbReference type="AlphaFoldDB" id="A0A6G3SJS3"/>
<organism evidence="2">
    <name type="scientific">Streptomyces anulatus</name>
    <name type="common">Streptomyces chrysomallus</name>
    <dbReference type="NCBI Taxonomy" id="1892"/>
    <lineage>
        <taxon>Bacteria</taxon>
        <taxon>Bacillati</taxon>
        <taxon>Actinomycetota</taxon>
        <taxon>Actinomycetes</taxon>
        <taxon>Kitasatosporales</taxon>
        <taxon>Streptomycetaceae</taxon>
        <taxon>Streptomyces</taxon>
    </lineage>
</organism>
<sequence length="161" mass="17061">DETALPAIGRFLDERPLDAPAHVLVTVSDDAARQELALRDGDTITWVVAEPGDAAALDAAVRALPSPEGEGFVWAAAESRALLPVRRYLQRERKLPKDRVNITGYWHREEAAAPEAQGTADAAAQCPAEIPSPLPWLVARAALQLGVVDAVADTPGLSADA</sequence>
<protein>
    <submittedName>
        <fullName evidence="2">Siderophore-interacting protein</fullName>
    </submittedName>
</protein>
<dbReference type="CDD" id="cd06193">
    <property type="entry name" value="siderophore_interacting"/>
    <property type="match status" value="1"/>
</dbReference>
<gene>
    <name evidence="2" type="ORF">G3I43_03575</name>
</gene>
<accession>A0A6G3SJS3</accession>
<dbReference type="EMBL" id="JAAGMK010000093">
    <property type="protein sequence ID" value="NEB83267.1"/>
    <property type="molecule type" value="Genomic_DNA"/>
</dbReference>
<feature type="non-terminal residue" evidence="2">
    <location>
        <position position="161"/>
    </location>
</feature>
<dbReference type="InterPro" id="IPR007037">
    <property type="entry name" value="SIP_rossman_dom"/>
</dbReference>
<feature type="non-terminal residue" evidence="2">
    <location>
        <position position="1"/>
    </location>
</feature>